<proteinExistence type="inferred from homology"/>
<dbReference type="InterPro" id="IPR013094">
    <property type="entry name" value="AB_hydrolase_3"/>
</dbReference>
<accession>A0ABC8QSJ5</accession>
<organism evidence="4 5">
    <name type="scientific">Ilex paraguariensis</name>
    <name type="common">yerba mate</name>
    <dbReference type="NCBI Taxonomy" id="185542"/>
    <lineage>
        <taxon>Eukaryota</taxon>
        <taxon>Viridiplantae</taxon>
        <taxon>Streptophyta</taxon>
        <taxon>Embryophyta</taxon>
        <taxon>Tracheophyta</taxon>
        <taxon>Spermatophyta</taxon>
        <taxon>Magnoliopsida</taxon>
        <taxon>eudicotyledons</taxon>
        <taxon>Gunneridae</taxon>
        <taxon>Pentapetalae</taxon>
        <taxon>asterids</taxon>
        <taxon>campanulids</taxon>
        <taxon>Aquifoliales</taxon>
        <taxon>Aquifoliaceae</taxon>
        <taxon>Ilex</taxon>
    </lineage>
</organism>
<sequence>MAEPLSPGKSSTVSGPDFLFPNHDGSFTRIEAFPKLPPTPENTTTNDSNSTQHALSKDIPLNPTTNTFIRIFRPSNLPPNTKLPIIIFFHAGGFVLFSATSQPFHESCNDMTVQVPALILSVEYRLAPEHRLPAAYDDAMDAIMWVRDQALDMNICDAWLKDFADFSRVFLMGGSSGGNIIYHAALRALDIDLSPVKIMGLIMNQPFFGGVKRTESETRLTDDPVLNMPLTDLMWSLALPNDADRDHEYCNPLNIGEFHKKKIGELCRCLVRGSGGDPLIDRQREFVDLMVARGVDVVACFEDGGHHGVDLFDPVRVQTFYNNVQQFVHSI</sequence>
<comment type="caution">
    <text evidence="4">The sequence shown here is derived from an EMBL/GenBank/DDBJ whole genome shotgun (WGS) entry which is preliminary data.</text>
</comment>
<dbReference type="Gene3D" id="3.40.50.1820">
    <property type="entry name" value="alpha/beta hydrolase"/>
    <property type="match status" value="1"/>
</dbReference>
<comment type="similarity">
    <text evidence="1">Belongs to the 'GDXG' lipolytic enzyme family.</text>
</comment>
<dbReference type="InterPro" id="IPR050466">
    <property type="entry name" value="Carboxylest/Gibb_receptor"/>
</dbReference>
<feature type="compositionally biased region" description="Polar residues" evidence="2">
    <location>
        <begin position="41"/>
        <end position="54"/>
    </location>
</feature>
<evidence type="ECO:0000313" key="5">
    <source>
        <dbReference type="Proteomes" id="UP001642360"/>
    </source>
</evidence>
<dbReference type="EMBL" id="CAUOFW020000447">
    <property type="protein sequence ID" value="CAK9134492.1"/>
    <property type="molecule type" value="Genomic_DNA"/>
</dbReference>
<keyword evidence="5" id="KW-1185">Reference proteome</keyword>
<evidence type="ECO:0000313" key="4">
    <source>
        <dbReference type="EMBL" id="CAK9134492.1"/>
    </source>
</evidence>
<dbReference type="InterPro" id="IPR029058">
    <property type="entry name" value="AB_hydrolase_fold"/>
</dbReference>
<feature type="domain" description="Alpha/beta hydrolase fold-3" evidence="3">
    <location>
        <begin position="86"/>
        <end position="309"/>
    </location>
</feature>
<gene>
    <name evidence="4" type="ORF">ILEXP_LOCUS1421</name>
</gene>
<evidence type="ECO:0000256" key="1">
    <source>
        <dbReference type="ARBA" id="ARBA00010515"/>
    </source>
</evidence>
<dbReference type="SUPFAM" id="SSF53474">
    <property type="entry name" value="alpha/beta-Hydrolases"/>
    <property type="match status" value="1"/>
</dbReference>
<evidence type="ECO:0000256" key="2">
    <source>
        <dbReference type="SAM" id="MobiDB-lite"/>
    </source>
</evidence>
<evidence type="ECO:0000259" key="3">
    <source>
        <dbReference type="Pfam" id="PF07859"/>
    </source>
</evidence>
<protein>
    <recommendedName>
        <fullName evidence="3">Alpha/beta hydrolase fold-3 domain-containing protein</fullName>
    </recommendedName>
</protein>
<dbReference type="PANTHER" id="PTHR23024">
    <property type="entry name" value="ARYLACETAMIDE DEACETYLASE"/>
    <property type="match status" value="1"/>
</dbReference>
<dbReference type="Proteomes" id="UP001642360">
    <property type="component" value="Unassembled WGS sequence"/>
</dbReference>
<dbReference type="PANTHER" id="PTHR23024:SF113">
    <property type="entry name" value="CARBOXYLESTERASE 8-RELATED"/>
    <property type="match status" value="1"/>
</dbReference>
<dbReference type="AlphaFoldDB" id="A0ABC8QSJ5"/>
<name>A0ABC8QSJ5_9AQUA</name>
<dbReference type="Pfam" id="PF07859">
    <property type="entry name" value="Abhydrolase_3"/>
    <property type="match status" value="1"/>
</dbReference>
<reference evidence="4 5" key="1">
    <citation type="submission" date="2024-02" db="EMBL/GenBank/DDBJ databases">
        <authorList>
            <person name="Vignale AGUSTIN F."/>
            <person name="Sosa J E."/>
            <person name="Modenutti C."/>
        </authorList>
    </citation>
    <scope>NUCLEOTIDE SEQUENCE [LARGE SCALE GENOMIC DNA]</scope>
</reference>
<feature type="region of interest" description="Disordered" evidence="2">
    <location>
        <begin position="30"/>
        <end position="57"/>
    </location>
</feature>